<sequence length="311" mass="34906">MMRISGVSLDSISRLARPETFSFSRAVRSIPTRPDARLLTTAQSDASEGDPREHLLETCLVHDVPHHGFTTEALMSAARRLSLSPAAHALVSRGPIELVEAVLQRERHQVHQRLLRDCDYTLVDKRYRSPSSSSSSASSLRARALAFVQTRLRLRQPYRGHWHQAMALQALPQHWESSWQWLALTVDDMAVYLGDASADTRWYVRRAALATLLPPIELHWIAGAHEEADGGIEKVEDAYSDFRTWRFAERLLGDDAPFMRAWHTSALEVEEMTAGKGAAFSPGDAHPWRTVAQAVARTARSWIRSLQQASA</sequence>
<keyword evidence="5" id="KW-0809">Transit peptide</keyword>
<feature type="domain" description="COQ9 C-terminal" evidence="9">
    <location>
        <begin position="178"/>
        <end position="228"/>
    </location>
</feature>
<evidence type="ECO:0000256" key="1">
    <source>
        <dbReference type="ARBA" id="ARBA00004173"/>
    </source>
</evidence>
<organism evidence="10 11">
    <name type="scientific">Cyanidium caldarium</name>
    <name type="common">Red alga</name>
    <dbReference type="NCBI Taxonomy" id="2771"/>
    <lineage>
        <taxon>Eukaryota</taxon>
        <taxon>Rhodophyta</taxon>
        <taxon>Bangiophyceae</taxon>
        <taxon>Cyanidiales</taxon>
        <taxon>Cyanidiaceae</taxon>
        <taxon>Cyanidium</taxon>
    </lineage>
</organism>
<dbReference type="GO" id="GO:0008289">
    <property type="term" value="F:lipid binding"/>
    <property type="evidence" value="ECO:0007669"/>
    <property type="project" value="UniProtKB-UniRule"/>
</dbReference>
<dbReference type="PANTHER" id="PTHR21427">
    <property type="entry name" value="UBIQUINONE BIOSYNTHESIS PROTEIN COQ9, MITOCHONDRIAL"/>
    <property type="match status" value="1"/>
</dbReference>
<evidence type="ECO:0000256" key="8">
    <source>
        <dbReference type="RuleBase" id="RU366063"/>
    </source>
</evidence>
<comment type="caution">
    <text evidence="10">The sequence shown here is derived from an EMBL/GenBank/DDBJ whole genome shotgun (WGS) entry which is preliminary data.</text>
</comment>
<keyword evidence="7 8" id="KW-0496">Mitochondrion</keyword>
<comment type="function">
    <text evidence="8">Membrane-associated protein that warps the membrane surface to access and bind aromatic isoprenes with high specificity, including ubiquinone (CoQ) isoprene intermediates and presents them directly to Coq7, therefore facilitating the Coq7-mediated hydroxylase step. Participates in the biosynthesis of coenzyme Q, also named ubiquinone, an essential lipid-soluble electron transporter for aerobic cellular respiration.</text>
</comment>
<evidence type="ECO:0000256" key="7">
    <source>
        <dbReference type="ARBA" id="ARBA00023128"/>
    </source>
</evidence>
<keyword evidence="6 8" id="KW-0446">Lipid-binding</keyword>
<keyword evidence="4 8" id="KW-0831">Ubiquinone biosynthesis</keyword>
<proteinExistence type="inferred from homology"/>
<dbReference type="AlphaFoldDB" id="A0AAV9ITP2"/>
<dbReference type="Proteomes" id="UP001301350">
    <property type="component" value="Unassembled WGS sequence"/>
</dbReference>
<evidence type="ECO:0000259" key="9">
    <source>
        <dbReference type="Pfam" id="PF08511"/>
    </source>
</evidence>
<gene>
    <name evidence="10" type="ORF">CDCA_CDCA05G1639</name>
</gene>
<evidence type="ECO:0000313" key="10">
    <source>
        <dbReference type="EMBL" id="KAK4535614.1"/>
    </source>
</evidence>
<dbReference type="PANTHER" id="PTHR21427:SF19">
    <property type="entry name" value="UBIQUINONE BIOSYNTHESIS PROTEIN COQ9, MITOCHONDRIAL"/>
    <property type="match status" value="1"/>
</dbReference>
<protein>
    <recommendedName>
        <fullName evidence="8">Ubiquinone biosynthesis protein</fullName>
    </recommendedName>
</protein>
<name>A0AAV9ITP2_CYACA</name>
<comment type="subcellular location">
    <subcellularLocation>
        <location evidence="1 8">Mitochondrion</location>
    </subcellularLocation>
</comment>
<evidence type="ECO:0000256" key="6">
    <source>
        <dbReference type="ARBA" id="ARBA00023121"/>
    </source>
</evidence>
<comment type="pathway">
    <text evidence="2 8">Cofactor biosynthesis; ubiquinone biosynthesis.</text>
</comment>
<dbReference type="GO" id="GO:0005743">
    <property type="term" value="C:mitochondrial inner membrane"/>
    <property type="evidence" value="ECO:0007669"/>
    <property type="project" value="TreeGrafter"/>
</dbReference>
<comment type="similarity">
    <text evidence="3 8">Belongs to the COQ9 family.</text>
</comment>
<reference evidence="10 11" key="1">
    <citation type="submission" date="2022-07" db="EMBL/GenBank/DDBJ databases">
        <title>Genome-wide signatures of adaptation to extreme environments.</title>
        <authorList>
            <person name="Cho C.H."/>
            <person name="Yoon H.S."/>
        </authorList>
    </citation>
    <scope>NUCLEOTIDE SEQUENCE [LARGE SCALE GENOMIC DNA]</scope>
    <source>
        <strain evidence="10 11">DBV 063 E5</strain>
    </source>
</reference>
<dbReference type="Pfam" id="PF08511">
    <property type="entry name" value="COQ9"/>
    <property type="match status" value="1"/>
</dbReference>
<dbReference type="InterPro" id="IPR013718">
    <property type="entry name" value="COQ9_C"/>
</dbReference>
<evidence type="ECO:0000256" key="4">
    <source>
        <dbReference type="ARBA" id="ARBA00022688"/>
    </source>
</evidence>
<evidence type="ECO:0000256" key="5">
    <source>
        <dbReference type="ARBA" id="ARBA00022946"/>
    </source>
</evidence>
<dbReference type="NCBIfam" id="TIGR02396">
    <property type="entry name" value="diverge_rpsU"/>
    <property type="match status" value="1"/>
</dbReference>
<keyword evidence="11" id="KW-1185">Reference proteome</keyword>
<dbReference type="GO" id="GO:0006744">
    <property type="term" value="P:ubiquinone biosynthetic process"/>
    <property type="evidence" value="ECO:0007669"/>
    <property type="project" value="UniProtKB-UniRule"/>
</dbReference>
<evidence type="ECO:0000313" key="11">
    <source>
        <dbReference type="Proteomes" id="UP001301350"/>
    </source>
</evidence>
<dbReference type="EMBL" id="JANCYW010000005">
    <property type="protein sequence ID" value="KAK4535614.1"/>
    <property type="molecule type" value="Genomic_DNA"/>
</dbReference>
<accession>A0AAV9ITP2</accession>
<evidence type="ECO:0000256" key="3">
    <source>
        <dbReference type="ARBA" id="ARBA00010766"/>
    </source>
</evidence>
<dbReference type="InterPro" id="IPR012762">
    <property type="entry name" value="Ubiq_biosynth_COQ9"/>
</dbReference>
<evidence type="ECO:0000256" key="2">
    <source>
        <dbReference type="ARBA" id="ARBA00004749"/>
    </source>
</evidence>